<feature type="domain" description="Amidohydrolase-related" evidence="9">
    <location>
        <begin position="77"/>
        <end position="438"/>
    </location>
</feature>
<accession>A0A840RFG8</accession>
<dbReference type="PANTHER" id="PTHR11271:SF6">
    <property type="entry name" value="GUANINE DEAMINASE"/>
    <property type="match status" value="1"/>
</dbReference>
<dbReference type="InterPro" id="IPR051607">
    <property type="entry name" value="Metallo-dep_hydrolases"/>
</dbReference>
<dbReference type="NCBIfam" id="TIGR02967">
    <property type="entry name" value="guan_deamin"/>
    <property type="match status" value="1"/>
</dbReference>
<dbReference type="NCBIfam" id="NF006679">
    <property type="entry name" value="PRK09228.1"/>
    <property type="match status" value="1"/>
</dbReference>
<comment type="similarity">
    <text evidence="2 8">Belongs to the metallo-dependent hydrolases superfamily. ATZ/TRZ family.</text>
</comment>
<dbReference type="Pfam" id="PF01979">
    <property type="entry name" value="Amidohydro_1"/>
    <property type="match status" value="1"/>
</dbReference>
<dbReference type="SUPFAM" id="SSF51338">
    <property type="entry name" value="Composite domain of metallo-dependent hydrolases"/>
    <property type="match status" value="1"/>
</dbReference>
<dbReference type="GO" id="GO:0005829">
    <property type="term" value="C:cytosol"/>
    <property type="evidence" value="ECO:0007669"/>
    <property type="project" value="TreeGrafter"/>
</dbReference>
<dbReference type="InterPro" id="IPR006680">
    <property type="entry name" value="Amidohydro-rel"/>
</dbReference>
<dbReference type="PANTHER" id="PTHR11271">
    <property type="entry name" value="GUANINE DEAMINASE"/>
    <property type="match status" value="1"/>
</dbReference>
<evidence type="ECO:0000313" key="11">
    <source>
        <dbReference type="Proteomes" id="UP000543030"/>
    </source>
</evidence>
<dbReference type="EC" id="3.5.4.3" evidence="3 7"/>
<keyword evidence="11" id="KW-1185">Reference proteome</keyword>
<comment type="cofactor">
    <cofactor evidence="8">
        <name>Zn(2+)</name>
        <dbReference type="ChEBI" id="CHEBI:29105"/>
    </cofactor>
    <text evidence="8">Binds 1 zinc ion per subunit.</text>
</comment>
<dbReference type="Gene3D" id="3.20.20.140">
    <property type="entry name" value="Metal-dependent hydrolases"/>
    <property type="match status" value="1"/>
</dbReference>
<evidence type="ECO:0000256" key="2">
    <source>
        <dbReference type="ARBA" id="ARBA00006745"/>
    </source>
</evidence>
<dbReference type="FunFam" id="3.20.20.140:FF:000022">
    <property type="entry name" value="Guanine deaminase"/>
    <property type="match status" value="1"/>
</dbReference>
<dbReference type="AlphaFoldDB" id="A0A840RFG8"/>
<dbReference type="Proteomes" id="UP000543030">
    <property type="component" value="Unassembled WGS sequence"/>
</dbReference>
<protein>
    <recommendedName>
        <fullName evidence="3 7">Guanine deaminase</fullName>
        <shortName evidence="8">Guanase</shortName>
        <ecNumber evidence="3 7">3.5.4.3</ecNumber>
    </recommendedName>
    <alternativeName>
        <fullName evidence="8">Guanine aminohydrolase</fullName>
    </alternativeName>
</protein>
<dbReference type="SUPFAM" id="SSF51556">
    <property type="entry name" value="Metallo-dependent hydrolases"/>
    <property type="match status" value="1"/>
</dbReference>
<keyword evidence="6 8" id="KW-0862">Zinc</keyword>
<organism evidence="10 11">
    <name type="scientific">Silvimonas terrae</name>
    <dbReference type="NCBI Taxonomy" id="300266"/>
    <lineage>
        <taxon>Bacteria</taxon>
        <taxon>Pseudomonadati</taxon>
        <taxon>Pseudomonadota</taxon>
        <taxon>Betaproteobacteria</taxon>
        <taxon>Neisseriales</taxon>
        <taxon>Chitinibacteraceae</taxon>
        <taxon>Silvimonas</taxon>
    </lineage>
</organism>
<evidence type="ECO:0000256" key="1">
    <source>
        <dbReference type="ARBA" id="ARBA00004984"/>
    </source>
</evidence>
<dbReference type="EMBL" id="JACHHN010000004">
    <property type="protein sequence ID" value="MBB5191324.1"/>
    <property type="molecule type" value="Genomic_DNA"/>
</dbReference>
<dbReference type="UniPathway" id="UPA00603">
    <property type="reaction ID" value="UER00660"/>
</dbReference>
<evidence type="ECO:0000256" key="5">
    <source>
        <dbReference type="ARBA" id="ARBA00022801"/>
    </source>
</evidence>
<evidence type="ECO:0000313" key="10">
    <source>
        <dbReference type="EMBL" id="MBB5191324.1"/>
    </source>
</evidence>
<evidence type="ECO:0000256" key="6">
    <source>
        <dbReference type="ARBA" id="ARBA00022833"/>
    </source>
</evidence>
<evidence type="ECO:0000256" key="4">
    <source>
        <dbReference type="ARBA" id="ARBA00022723"/>
    </source>
</evidence>
<dbReference type="InterPro" id="IPR032466">
    <property type="entry name" value="Metal_Hydrolase"/>
</dbReference>
<comment type="caution">
    <text evidence="10">The sequence shown here is derived from an EMBL/GenBank/DDBJ whole genome shotgun (WGS) entry which is preliminary data.</text>
</comment>
<dbReference type="GO" id="GO:0008892">
    <property type="term" value="F:guanine deaminase activity"/>
    <property type="evidence" value="ECO:0007669"/>
    <property type="project" value="UniProtKB-UniRule"/>
</dbReference>
<comment type="pathway">
    <text evidence="1 8">Purine metabolism; guanine degradation; xanthine from guanine: step 1/1.</text>
</comment>
<evidence type="ECO:0000259" key="9">
    <source>
        <dbReference type="Pfam" id="PF01979"/>
    </source>
</evidence>
<dbReference type="InterPro" id="IPR011059">
    <property type="entry name" value="Metal-dep_hydrolase_composite"/>
</dbReference>
<comment type="function">
    <text evidence="8">Catalyzes the hydrolytic deamination of guanine, producing xanthine and ammonia.</text>
</comment>
<evidence type="ECO:0000256" key="7">
    <source>
        <dbReference type="NCBIfam" id="TIGR02967"/>
    </source>
</evidence>
<proteinExistence type="inferred from homology"/>
<reference evidence="10 11" key="1">
    <citation type="submission" date="2020-08" db="EMBL/GenBank/DDBJ databases">
        <title>Genomic Encyclopedia of Type Strains, Phase IV (KMG-IV): sequencing the most valuable type-strain genomes for metagenomic binning, comparative biology and taxonomic classification.</title>
        <authorList>
            <person name="Goeker M."/>
        </authorList>
    </citation>
    <scope>NUCLEOTIDE SEQUENCE [LARGE SCALE GENOMIC DNA]</scope>
    <source>
        <strain evidence="10 11">DSM 18233</strain>
    </source>
</reference>
<dbReference type="InterPro" id="IPR014311">
    <property type="entry name" value="Guanine_deaminase"/>
</dbReference>
<dbReference type="Gene3D" id="2.30.40.10">
    <property type="entry name" value="Urease, subunit C, domain 1"/>
    <property type="match status" value="1"/>
</dbReference>
<keyword evidence="5 8" id="KW-0378">Hydrolase</keyword>
<dbReference type="RefSeq" id="WP_184100216.1">
    <property type="nucleotide sequence ID" value="NZ_JACHHN010000004.1"/>
</dbReference>
<evidence type="ECO:0000256" key="3">
    <source>
        <dbReference type="ARBA" id="ARBA00012781"/>
    </source>
</evidence>
<keyword evidence="4 8" id="KW-0479">Metal-binding</keyword>
<evidence type="ECO:0000256" key="8">
    <source>
        <dbReference type="RuleBase" id="RU366009"/>
    </source>
</evidence>
<sequence>MKSSDAPSHFIIRGSILHFLQDPAQYADAESFQYLEDGYLWLADGRVQATGSWQQLGDIPASVRDVAQWADHSGYLILPGLIDTHMHYVQAGMIGSFGCRLLDWLNDYTFPAEAAFADPDVARVTAKFVIDRLLAHGTTTASVFGSVHPQSVDAFMAEADRRGLRMLCGKAMMDRYCPPEVRDTAEQSGQQSADLISRWHGKGRLRYTITPRFAPTSTPEQLTIAGELYRSRPDLHVQSHLAENDKEVAWVAELFPQQQDYLGVYEHFGLTGPRTIYGHCIHLTAREQAAMAASGTAAAFCPTSNLFLGSGLFDYHGTTAAGVRVGLATDVGGGTSLNMIRTLAEAYKVSQARHQPLSPLRGWYLATLGGARALYLDEFIGNFAPGREGDFIVLKLDATPELGFRMARTRTLAERLFALTTLGDERCVAATYIMGQRVL</sequence>
<dbReference type="GO" id="GO:0008270">
    <property type="term" value="F:zinc ion binding"/>
    <property type="evidence" value="ECO:0007669"/>
    <property type="project" value="UniProtKB-UniRule"/>
</dbReference>
<comment type="catalytic activity">
    <reaction evidence="8">
        <text>guanine + H2O + H(+) = xanthine + NH4(+)</text>
        <dbReference type="Rhea" id="RHEA:14665"/>
        <dbReference type="ChEBI" id="CHEBI:15377"/>
        <dbReference type="ChEBI" id="CHEBI:15378"/>
        <dbReference type="ChEBI" id="CHEBI:16235"/>
        <dbReference type="ChEBI" id="CHEBI:17712"/>
        <dbReference type="ChEBI" id="CHEBI:28938"/>
        <dbReference type="EC" id="3.5.4.3"/>
    </reaction>
</comment>
<gene>
    <name evidence="10" type="ORF">HNQ50_002054</name>
</gene>
<name>A0A840RFG8_9NEIS</name>
<dbReference type="GO" id="GO:0006147">
    <property type="term" value="P:guanine catabolic process"/>
    <property type="evidence" value="ECO:0007669"/>
    <property type="project" value="UniProtKB-UniRule"/>
</dbReference>